<feature type="compositionally biased region" description="Polar residues" evidence="1">
    <location>
        <begin position="37"/>
        <end position="46"/>
    </location>
</feature>
<proteinExistence type="predicted"/>
<organism evidence="2 3">
    <name type="scientific">Fusarium mexicanum</name>
    <dbReference type="NCBI Taxonomy" id="751941"/>
    <lineage>
        <taxon>Eukaryota</taxon>
        <taxon>Fungi</taxon>
        <taxon>Dikarya</taxon>
        <taxon>Ascomycota</taxon>
        <taxon>Pezizomycotina</taxon>
        <taxon>Sordariomycetes</taxon>
        <taxon>Hypocreomycetidae</taxon>
        <taxon>Hypocreales</taxon>
        <taxon>Nectriaceae</taxon>
        <taxon>Fusarium</taxon>
        <taxon>Fusarium fujikuroi species complex</taxon>
    </lineage>
</organism>
<reference evidence="2 3" key="1">
    <citation type="submission" date="2020-05" db="EMBL/GenBank/DDBJ databases">
        <title>Identification and distribution of gene clusters putatively required for synthesis of sphingolipid metabolism inhibitors in phylogenetically diverse species of the filamentous fungus Fusarium.</title>
        <authorList>
            <person name="Kim H.-S."/>
            <person name="Busman M."/>
            <person name="Brown D.W."/>
            <person name="Divon H."/>
            <person name="Uhlig S."/>
            <person name="Proctor R.H."/>
        </authorList>
    </citation>
    <scope>NUCLEOTIDE SEQUENCE [LARGE SCALE GENOMIC DNA]</scope>
    <source>
        <strain evidence="2 3">NRRL 53147</strain>
    </source>
</reference>
<name>A0A8H5I939_9HYPO</name>
<gene>
    <name evidence="2" type="ORF">FMEXI_12906</name>
</gene>
<evidence type="ECO:0000313" key="3">
    <source>
        <dbReference type="Proteomes" id="UP000522262"/>
    </source>
</evidence>
<comment type="caution">
    <text evidence="2">The sequence shown here is derived from an EMBL/GenBank/DDBJ whole genome shotgun (WGS) entry which is preliminary data.</text>
</comment>
<dbReference type="EMBL" id="JAAOAM010000402">
    <property type="protein sequence ID" value="KAF5531575.1"/>
    <property type="molecule type" value="Genomic_DNA"/>
</dbReference>
<evidence type="ECO:0000313" key="2">
    <source>
        <dbReference type="EMBL" id="KAF5531575.1"/>
    </source>
</evidence>
<dbReference type="AlphaFoldDB" id="A0A8H5I939"/>
<sequence length="227" mass="24900">MVHEYGVDLGQVWAAMGAVKKPRASVTNVDDIKDAIPTTSSNQGTPPSKRLRRKTNDEEFVDSGSYQINSSSPFSKLPGCTPDSSVGYVDKVLQEGLPVEYNAVRLISCAIRHILYYIQLPGSITVVEVRDICQRMDLEIPGLSAGILAVDDGGLHLKAKDEEGHFVITRSMVALFEARMSLNVVHGKPVISDECLAQMTCEAILARATDLFDEFPGTRYVYAWLHG</sequence>
<accession>A0A8H5I939</accession>
<feature type="region of interest" description="Disordered" evidence="1">
    <location>
        <begin position="30"/>
        <end position="56"/>
    </location>
</feature>
<keyword evidence="3" id="KW-1185">Reference proteome</keyword>
<protein>
    <submittedName>
        <fullName evidence="2">Uncharacterized protein</fullName>
    </submittedName>
</protein>
<evidence type="ECO:0000256" key="1">
    <source>
        <dbReference type="SAM" id="MobiDB-lite"/>
    </source>
</evidence>
<dbReference type="Proteomes" id="UP000522262">
    <property type="component" value="Unassembled WGS sequence"/>
</dbReference>